<evidence type="ECO:0000313" key="3">
    <source>
        <dbReference type="Proteomes" id="UP000478008"/>
    </source>
</evidence>
<gene>
    <name evidence="2" type="ORF">DEBR0S6_02652G</name>
</gene>
<sequence>MALKRGLSMKIKSTLNLTKEKLSSHKSGQSVSSNHSASSSSHTSVSRSRMSSFSSSGSHTTLESYEPDRSTGKSLPSPLDLSAPDADFLMRSSSTSRRRERRGRHSGSILKSKTSSRYGKEVLDTEAASTVENVDSANEKKDKTAEPNEVILLPIDPEDKVAPPCTPDQLTPIIPMTMEQLKNKLPVSLSSPVMTSEELFSNHSNATAEDGTAQQQKKRPLIISSLSSTSNTATFVSSSSSVLGSSLQQTSSSNSLRGSVGGSSHGAGLYATLDDEQYKDHIDPLFLKTNQIDHFDKFLDRKKNDKLADQMGWNILHNISEEDVDELSMLDKGVSDKFACSMCQD</sequence>
<organism evidence="2 3">
    <name type="scientific">Dekkera bruxellensis</name>
    <name type="common">Brettanomyces custersii</name>
    <dbReference type="NCBI Taxonomy" id="5007"/>
    <lineage>
        <taxon>Eukaryota</taxon>
        <taxon>Fungi</taxon>
        <taxon>Dikarya</taxon>
        <taxon>Ascomycota</taxon>
        <taxon>Saccharomycotina</taxon>
        <taxon>Pichiomycetes</taxon>
        <taxon>Pichiales</taxon>
        <taxon>Pichiaceae</taxon>
        <taxon>Brettanomyces</taxon>
    </lineage>
</organism>
<name>A0A7D9D0V4_DEKBR</name>
<feature type="compositionally biased region" description="Basic residues" evidence="1">
    <location>
        <begin position="96"/>
        <end position="105"/>
    </location>
</feature>
<evidence type="ECO:0000313" key="2">
    <source>
        <dbReference type="EMBL" id="VUG19893.1"/>
    </source>
</evidence>
<dbReference type="AlphaFoldDB" id="A0A7D9D0V4"/>
<keyword evidence="3" id="KW-1185">Reference proteome</keyword>
<dbReference type="Proteomes" id="UP000478008">
    <property type="component" value="Unassembled WGS sequence"/>
</dbReference>
<evidence type="ECO:0000256" key="1">
    <source>
        <dbReference type="SAM" id="MobiDB-lite"/>
    </source>
</evidence>
<feature type="compositionally biased region" description="Polar residues" evidence="1">
    <location>
        <begin position="127"/>
        <end position="136"/>
    </location>
</feature>
<feature type="region of interest" description="Disordered" evidence="1">
    <location>
        <begin position="18"/>
        <end position="143"/>
    </location>
</feature>
<feature type="compositionally biased region" description="Low complexity" evidence="1">
    <location>
        <begin position="27"/>
        <end position="58"/>
    </location>
</feature>
<protein>
    <submittedName>
        <fullName evidence="2">DEBR0S6_02652g1_1</fullName>
    </submittedName>
</protein>
<dbReference type="EMBL" id="CABFWN010000006">
    <property type="protein sequence ID" value="VUG19893.1"/>
    <property type="molecule type" value="Genomic_DNA"/>
</dbReference>
<reference evidence="2 3" key="1">
    <citation type="submission" date="2019-07" db="EMBL/GenBank/DDBJ databases">
        <authorList>
            <person name="Friedrich A."/>
            <person name="Schacherer J."/>
        </authorList>
    </citation>
    <scope>NUCLEOTIDE SEQUENCE [LARGE SCALE GENOMIC DNA]</scope>
</reference>
<proteinExistence type="predicted"/>
<accession>A0A7D9D0V4</accession>